<dbReference type="RefSeq" id="WP_047216555.1">
    <property type="nucleotide sequence ID" value="NZ_CP011568.3"/>
</dbReference>
<dbReference type="Gene3D" id="3.40.50.1240">
    <property type="entry name" value="Phosphoglycerate mutase-like"/>
    <property type="match status" value="1"/>
</dbReference>
<dbReference type="SUPFAM" id="SSF53254">
    <property type="entry name" value="Phosphoglycerate mutase-like"/>
    <property type="match status" value="1"/>
</dbReference>
<evidence type="ECO:0000313" key="1">
    <source>
        <dbReference type="EMBL" id="AKJ70521.1"/>
    </source>
</evidence>
<dbReference type="InterPro" id="IPR029033">
    <property type="entry name" value="His_PPase_superfam"/>
</dbReference>
<dbReference type="CDD" id="cd07040">
    <property type="entry name" value="HP"/>
    <property type="match status" value="1"/>
</dbReference>
<dbReference type="InterPro" id="IPR013078">
    <property type="entry name" value="His_Pase_superF_clade-1"/>
</dbReference>
<reference evidence="2" key="1">
    <citation type="submission" date="2015-06" db="EMBL/GenBank/DDBJ databases">
        <authorList>
            <person name="Lim Y.L."/>
            <person name="Ee R."/>
            <person name="Yong D."/>
            <person name="How K.Y."/>
            <person name="Yin W.F."/>
            <person name="Chan K.G."/>
        </authorList>
    </citation>
    <scope>NUCLEOTIDE SEQUENCE [LARGE SCALE GENOMIC DNA]</scope>
    <source>
        <strain evidence="2">DSM 25325</strain>
    </source>
</reference>
<name>A0A0G3F0K4_9BURK</name>
<dbReference type="SMART" id="SM00855">
    <property type="entry name" value="PGAM"/>
    <property type="match status" value="1"/>
</dbReference>
<protein>
    <submittedName>
        <fullName evidence="1">Histidine phosphatase family protein</fullName>
    </submittedName>
</protein>
<dbReference type="AlphaFoldDB" id="A0A0G3F0K4"/>
<sequence>MNLILWRHADAQPLPDSLTGRQSADLARELTPRGQKQASRAAAWLRQRLPEGTVVLTSPAQRAIQTAQALTDNYRVVRAIAPGASALDVLKAAGWPEGPGSVLVVGHQPALGRLASLLLAGQESDWSVKKGGIWWLASRQREDDGQIVLRAVISPDLL</sequence>
<dbReference type="Pfam" id="PF00300">
    <property type="entry name" value="His_Phos_1"/>
    <property type="match status" value="1"/>
</dbReference>
<dbReference type="OrthoDB" id="9814783at2"/>
<evidence type="ECO:0000313" key="2">
    <source>
        <dbReference type="Proteomes" id="UP000036700"/>
    </source>
</evidence>
<dbReference type="Proteomes" id="UP000036700">
    <property type="component" value="Chromosome"/>
</dbReference>
<keyword evidence="2" id="KW-1185">Reference proteome</keyword>
<dbReference type="PATRIC" id="fig|445709.3.peg.2394"/>
<dbReference type="EMBL" id="CP011568">
    <property type="protein sequence ID" value="AKJ70521.1"/>
    <property type="molecule type" value="Genomic_DNA"/>
</dbReference>
<proteinExistence type="predicted"/>
<dbReference type="KEGG" id="ptx:ABW99_11265"/>
<organism evidence="1 2">
    <name type="scientific">Pandoraea thiooxydans</name>
    <dbReference type="NCBI Taxonomy" id="445709"/>
    <lineage>
        <taxon>Bacteria</taxon>
        <taxon>Pseudomonadati</taxon>
        <taxon>Pseudomonadota</taxon>
        <taxon>Betaproteobacteria</taxon>
        <taxon>Burkholderiales</taxon>
        <taxon>Burkholderiaceae</taxon>
        <taxon>Pandoraea</taxon>
    </lineage>
</organism>
<gene>
    <name evidence="1" type="ORF">ABW99_11265</name>
</gene>
<accession>A0A0G3F0K4</accession>
<dbReference type="STRING" id="445709.ABW99_11265"/>